<feature type="transmembrane region" description="Helical" evidence="1">
    <location>
        <begin position="47"/>
        <end position="68"/>
    </location>
</feature>
<keyword evidence="1" id="KW-0812">Transmembrane</keyword>
<keyword evidence="1" id="KW-0472">Membrane</keyword>
<evidence type="ECO:0000313" key="2">
    <source>
        <dbReference type="EMBL" id="CAB4138968.1"/>
    </source>
</evidence>
<feature type="transmembrane region" description="Helical" evidence="1">
    <location>
        <begin position="12"/>
        <end position="27"/>
    </location>
</feature>
<protein>
    <submittedName>
        <fullName evidence="2">Uncharacterized protein</fullName>
    </submittedName>
</protein>
<reference evidence="2" key="1">
    <citation type="submission" date="2020-04" db="EMBL/GenBank/DDBJ databases">
        <authorList>
            <person name="Chiriac C."/>
            <person name="Salcher M."/>
            <person name="Ghai R."/>
            <person name="Kavagutti S V."/>
        </authorList>
    </citation>
    <scope>NUCLEOTIDE SEQUENCE</scope>
</reference>
<sequence>MAAKHTTSAQRLMGGVVIVSVIAWAYAQHKGMTDGLPGGTLSEMVWAGTKASPLVPFGFGMLMGHWFWPKDTK</sequence>
<keyword evidence="1" id="KW-1133">Transmembrane helix</keyword>
<accession>A0A6J5LWT9</accession>
<dbReference type="EMBL" id="LR796357">
    <property type="protein sequence ID" value="CAB4138968.1"/>
    <property type="molecule type" value="Genomic_DNA"/>
</dbReference>
<evidence type="ECO:0000256" key="1">
    <source>
        <dbReference type="SAM" id="Phobius"/>
    </source>
</evidence>
<proteinExistence type="predicted"/>
<gene>
    <name evidence="2" type="ORF">UFOVP349_2</name>
</gene>
<name>A0A6J5LWT9_9CAUD</name>
<organism evidence="2">
    <name type="scientific">uncultured Caudovirales phage</name>
    <dbReference type="NCBI Taxonomy" id="2100421"/>
    <lineage>
        <taxon>Viruses</taxon>
        <taxon>Duplodnaviria</taxon>
        <taxon>Heunggongvirae</taxon>
        <taxon>Uroviricota</taxon>
        <taxon>Caudoviricetes</taxon>
        <taxon>Peduoviridae</taxon>
        <taxon>Maltschvirus</taxon>
        <taxon>Maltschvirus maltsch</taxon>
    </lineage>
</organism>